<reference evidence="6 7" key="1">
    <citation type="submission" date="2013-08" db="EMBL/GenBank/DDBJ databases">
        <authorList>
            <person name="Weinstock G."/>
            <person name="Sodergren E."/>
            <person name="Wylie T."/>
            <person name="Fulton L."/>
            <person name="Fulton R."/>
            <person name="Fronick C."/>
            <person name="O'Laughlin M."/>
            <person name="Godfrey J."/>
            <person name="Miner T."/>
            <person name="Herter B."/>
            <person name="Appelbaum E."/>
            <person name="Cordes M."/>
            <person name="Lek S."/>
            <person name="Wollam A."/>
            <person name="Pepin K.H."/>
            <person name="Palsikar V.B."/>
            <person name="Mitreva M."/>
            <person name="Wilson R.K."/>
        </authorList>
    </citation>
    <scope>NUCLEOTIDE SEQUENCE [LARGE SCALE GENOMIC DNA]</scope>
    <source>
        <strain evidence="6 7">ATCC 14665</strain>
    </source>
</reference>
<dbReference type="GO" id="GO:0008747">
    <property type="term" value="F:N-acetylneuraminate lyase activity"/>
    <property type="evidence" value="ECO:0007669"/>
    <property type="project" value="TreeGrafter"/>
</dbReference>
<name>U2T3P3_LEIAQ</name>
<evidence type="ECO:0000256" key="1">
    <source>
        <dbReference type="ARBA" id="ARBA00023239"/>
    </source>
</evidence>
<organism evidence="6 7">
    <name type="scientific">Leifsonia aquatica ATCC 14665</name>
    <dbReference type="NCBI Taxonomy" id="1358026"/>
    <lineage>
        <taxon>Bacteria</taxon>
        <taxon>Bacillati</taxon>
        <taxon>Actinomycetota</taxon>
        <taxon>Actinomycetes</taxon>
        <taxon>Micrococcales</taxon>
        <taxon>Microbacteriaceae</taxon>
        <taxon>Leifsonia</taxon>
    </lineage>
</organism>
<feature type="binding site" evidence="5">
    <location>
        <position position="214"/>
    </location>
    <ligand>
        <name>pyruvate</name>
        <dbReference type="ChEBI" id="CHEBI:15361"/>
    </ligand>
</feature>
<dbReference type="GO" id="GO:0005829">
    <property type="term" value="C:cytosol"/>
    <property type="evidence" value="ECO:0007669"/>
    <property type="project" value="TreeGrafter"/>
</dbReference>
<evidence type="ECO:0000313" key="6">
    <source>
        <dbReference type="EMBL" id="ERK69347.1"/>
    </source>
</evidence>
<dbReference type="Proteomes" id="UP000016605">
    <property type="component" value="Unassembled WGS sequence"/>
</dbReference>
<dbReference type="Pfam" id="PF00701">
    <property type="entry name" value="DHDPS"/>
    <property type="match status" value="1"/>
</dbReference>
<evidence type="ECO:0000256" key="5">
    <source>
        <dbReference type="PIRSR" id="PIRSR001365-2"/>
    </source>
</evidence>
<dbReference type="SUPFAM" id="SSF51569">
    <property type="entry name" value="Aldolase"/>
    <property type="match status" value="1"/>
</dbReference>
<evidence type="ECO:0000256" key="4">
    <source>
        <dbReference type="PIRSR" id="PIRSR001365-1"/>
    </source>
</evidence>
<dbReference type="InterPro" id="IPR013785">
    <property type="entry name" value="Aldolase_TIM"/>
</dbReference>
<dbReference type="Gene3D" id="3.20.20.70">
    <property type="entry name" value="Aldolase class I"/>
    <property type="match status" value="1"/>
</dbReference>
<accession>U2T3P3</accession>
<dbReference type="AlphaFoldDB" id="U2T3P3"/>
<gene>
    <name evidence="6" type="ORF">N136_04332</name>
</gene>
<dbReference type="InterPro" id="IPR002220">
    <property type="entry name" value="DapA-like"/>
</dbReference>
<dbReference type="PROSITE" id="PS00666">
    <property type="entry name" value="DHDPS_2"/>
    <property type="match status" value="1"/>
</dbReference>
<dbReference type="EMBL" id="AWVQ01000736">
    <property type="protein sequence ID" value="ERK69347.1"/>
    <property type="molecule type" value="Genomic_DNA"/>
</dbReference>
<feature type="active site" description="Proton donor/acceptor" evidence="4">
    <location>
        <position position="141"/>
    </location>
</feature>
<sequence length="312" mass="32563">MERIVSTSRFAGVVPPLVTPFAPDGALDVASFERLIESQIAAGVDGLFVLGSSGEVGFLTDAVRSEVLREAVRIAAGRVPVLAGVNDMSTSRVVEQVRLAEFAGVDAVVATVPFYVRPSLEEIEAHFRTVAASTALPLFAYDVPVRVHVKLGHELLVRLGVEGVLAGVKDSSGDDVGFRRLVAANRAAGSPLVLFTGHEIVVDGALLAGADGVVPGLGNVDPASYVRLVAAARAGDWAEAKRIQDGLASLFEIVFQAQGVSGEAAGLGAFKTALQTLGVIESNRMAHPVPALEGETVERIRAIVEESGLLVR</sequence>
<proteinExistence type="inferred from homology"/>
<comment type="caution">
    <text evidence="6">The sequence shown here is derived from an EMBL/GenBank/DDBJ whole genome shotgun (WGS) entry which is preliminary data.</text>
</comment>
<feature type="active site" description="Schiff-base intermediate with substrate" evidence="4">
    <location>
        <position position="169"/>
    </location>
</feature>
<dbReference type="PRINTS" id="PR00146">
    <property type="entry name" value="DHPICSNTHASE"/>
</dbReference>
<keyword evidence="2" id="KW-0704">Schiff base</keyword>
<dbReference type="PANTHER" id="PTHR42849:SF1">
    <property type="entry name" value="N-ACETYLNEURAMINATE LYASE"/>
    <property type="match status" value="1"/>
</dbReference>
<dbReference type="CDD" id="cd00408">
    <property type="entry name" value="DHDPS-like"/>
    <property type="match status" value="1"/>
</dbReference>
<keyword evidence="1 3" id="KW-0456">Lyase</keyword>
<protein>
    <submittedName>
        <fullName evidence="6">Dihydrodipicolinate synthetase family protein</fullName>
    </submittedName>
</protein>
<dbReference type="HOGENOM" id="CLU_049343_5_1_11"/>
<dbReference type="InterPro" id="IPR020625">
    <property type="entry name" value="Schiff_base-form_aldolases_AS"/>
</dbReference>
<evidence type="ECO:0000256" key="2">
    <source>
        <dbReference type="ARBA" id="ARBA00023270"/>
    </source>
</evidence>
<evidence type="ECO:0000313" key="7">
    <source>
        <dbReference type="Proteomes" id="UP000016605"/>
    </source>
</evidence>
<dbReference type="SMART" id="SM01130">
    <property type="entry name" value="DHDPS"/>
    <property type="match status" value="1"/>
</dbReference>
<dbReference type="PIRSF" id="PIRSF001365">
    <property type="entry name" value="DHDPS"/>
    <property type="match status" value="1"/>
</dbReference>
<dbReference type="OrthoDB" id="3175637at2"/>
<comment type="similarity">
    <text evidence="3">Belongs to the DapA family.</text>
</comment>
<dbReference type="GO" id="GO:0019262">
    <property type="term" value="P:N-acetylneuraminate catabolic process"/>
    <property type="evidence" value="ECO:0007669"/>
    <property type="project" value="TreeGrafter"/>
</dbReference>
<dbReference type="PANTHER" id="PTHR42849">
    <property type="entry name" value="N-ACETYLNEURAMINATE LYASE"/>
    <property type="match status" value="1"/>
</dbReference>
<dbReference type="PATRIC" id="fig|1358026.3.peg.3544"/>
<evidence type="ECO:0000256" key="3">
    <source>
        <dbReference type="PIRNR" id="PIRNR001365"/>
    </source>
</evidence>